<evidence type="ECO:0000256" key="2">
    <source>
        <dbReference type="ARBA" id="ARBA00008335"/>
    </source>
</evidence>
<evidence type="ECO:0000256" key="4">
    <source>
        <dbReference type="ARBA" id="ARBA00022692"/>
    </source>
</evidence>
<dbReference type="InterPro" id="IPR051788">
    <property type="entry name" value="MFS_Transporter"/>
</dbReference>
<feature type="transmembrane region" description="Helical" evidence="8">
    <location>
        <begin position="253"/>
        <end position="273"/>
    </location>
</feature>
<comment type="caution">
    <text evidence="9">The sequence shown here is derived from an EMBL/GenBank/DDBJ whole genome shotgun (WGS) entry which is preliminary data.</text>
</comment>
<evidence type="ECO:0000256" key="5">
    <source>
        <dbReference type="ARBA" id="ARBA00022989"/>
    </source>
</evidence>
<feature type="transmembrane region" description="Helical" evidence="8">
    <location>
        <begin position="371"/>
        <end position="390"/>
    </location>
</feature>
<keyword evidence="3" id="KW-0813">Transport</keyword>
<feature type="transmembrane region" description="Helical" evidence="8">
    <location>
        <begin position="158"/>
        <end position="176"/>
    </location>
</feature>
<dbReference type="Proteomes" id="UP000308760">
    <property type="component" value="Unassembled WGS sequence"/>
</dbReference>
<evidence type="ECO:0000256" key="1">
    <source>
        <dbReference type="ARBA" id="ARBA00004127"/>
    </source>
</evidence>
<feature type="transmembrane region" description="Helical" evidence="8">
    <location>
        <begin position="41"/>
        <end position="61"/>
    </location>
</feature>
<dbReference type="EMBL" id="STGY01000057">
    <property type="protein sequence ID" value="THV40218.1"/>
    <property type="molecule type" value="Genomic_DNA"/>
</dbReference>
<feature type="transmembrane region" description="Helical" evidence="8">
    <location>
        <begin position="73"/>
        <end position="96"/>
    </location>
</feature>
<dbReference type="PANTHER" id="PTHR23514">
    <property type="entry name" value="BYPASS OF STOP CODON PROTEIN 6"/>
    <property type="match status" value="1"/>
</dbReference>
<dbReference type="OrthoDB" id="4395893at2"/>
<reference evidence="9 10" key="2">
    <citation type="submission" date="2019-05" db="EMBL/GenBank/DDBJ databases">
        <title>Glycomyces buryatensis sp. nov.</title>
        <authorList>
            <person name="Nikitina E."/>
        </authorList>
    </citation>
    <scope>NUCLEOTIDE SEQUENCE [LARGE SCALE GENOMIC DNA]</scope>
    <source>
        <strain evidence="9 10">18</strain>
    </source>
</reference>
<proteinExistence type="inferred from homology"/>
<organism evidence="9 10">
    <name type="scientific">Glycomyces buryatensis</name>
    <dbReference type="NCBI Taxonomy" id="2570927"/>
    <lineage>
        <taxon>Bacteria</taxon>
        <taxon>Bacillati</taxon>
        <taxon>Actinomycetota</taxon>
        <taxon>Actinomycetes</taxon>
        <taxon>Glycomycetales</taxon>
        <taxon>Glycomycetaceae</taxon>
        <taxon>Glycomyces</taxon>
    </lineage>
</organism>
<evidence type="ECO:0000256" key="3">
    <source>
        <dbReference type="ARBA" id="ARBA00022448"/>
    </source>
</evidence>
<dbReference type="SUPFAM" id="SSF103473">
    <property type="entry name" value="MFS general substrate transporter"/>
    <property type="match status" value="1"/>
</dbReference>
<dbReference type="GO" id="GO:0016020">
    <property type="term" value="C:membrane"/>
    <property type="evidence" value="ECO:0007669"/>
    <property type="project" value="TreeGrafter"/>
</dbReference>
<keyword evidence="10" id="KW-1185">Reference proteome</keyword>
<evidence type="ECO:0000256" key="7">
    <source>
        <dbReference type="SAM" id="MobiDB-lite"/>
    </source>
</evidence>
<comment type="subcellular location">
    <subcellularLocation>
        <location evidence="1">Endomembrane system</location>
        <topology evidence="1">Multi-pass membrane protein</topology>
    </subcellularLocation>
</comment>
<feature type="transmembrane region" description="Helical" evidence="8">
    <location>
        <begin position="285"/>
        <end position="304"/>
    </location>
</feature>
<evidence type="ECO:0000313" key="10">
    <source>
        <dbReference type="Proteomes" id="UP000308760"/>
    </source>
</evidence>
<comment type="similarity">
    <text evidence="2">Belongs to the major facilitator superfamily.</text>
</comment>
<evidence type="ECO:0000256" key="8">
    <source>
        <dbReference type="SAM" id="Phobius"/>
    </source>
</evidence>
<feature type="transmembrane region" description="Helical" evidence="8">
    <location>
        <begin position="103"/>
        <end position="120"/>
    </location>
</feature>
<feature type="transmembrane region" description="Helical" evidence="8">
    <location>
        <begin position="227"/>
        <end position="247"/>
    </location>
</feature>
<protein>
    <submittedName>
        <fullName evidence="9">MFS transporter</fullName>
    </submittedName>
</protein>
<feature type="region of interest" description="Disordered" evidence="7">
    <location>
        <begin position="14"/>
        <end position="36"/>
    </location>
</feature>
<dbReference type="AlphaFoldDB" id="A0A4S8Q7J5"/>
<reference evidence="10" key="1">
    <citation type="submission" date="2019-04" db="EMBL/GenBank/DDBJ databases">
        <title>Nocardioides xinjiangensis sp. nov.</title>
        <authorList>
            <person name="Liu S."/>
        </authorList>
    </citation>
    <scope>NUCLEOTIDE SEQUENCE [LARGE SCALE GENOMIC DNA]</scope>
    <source>
        <strain evidence="10">18</strain>
    </source>
</reference>
<feature type="transmembrane region" description="Helical" evidence="8">
    <location>
        <begin position="126"/>
        <end position="149"/>
    </location>
</feature>
<evidence type="ECO:0000313" key="9">
    <source>
        <dbReference type="EMBL" id="THV40218.1"/>
    </source>
</evidence>
<keyword evidence="5 8" id="KW-1133">Transmembrane helix</keyword>
<keyword evidence="4 8" id="KW-0812">Transmembrane</keyword>
<evidence type="ECO:0000256" key="6">
    <source>
        <dbReference type="ARBA" id="ARBA00023136"/>
    </source>
</evidence>
<accession>A0A4S8Q7J5</accession>
<dbReference type="Gene3D" id="1.20.1250.20">
    <property type="entry name" value="MFS general substrate transporter like domains"/>
    <property type="match status" value="1"/>
</dbReference>
<dbReference type="InterPro" id="IPR036259">
    <property type="entry name" value="MFS_trans_sf"/>
</dbReference>
<name>A0A4S8Q7J5_9ACTN</name>
<feature type="transmembrane region" description="Helical" evidence="8">
    <location>
        <begin position="310"/>
        <end position="333"/>
    </location>
</feature>
<dbReference type="RefSeq" id="WP_136535563.1">
    <property type="nucleotide sequence ID" value="NZ_STGY01000057.1"/>
</dbReference>
<feature type="transmembrane region" description="Helical" evidence="8">
    <location>
        <begin position="345"/>
        <end position="365"/>
    </location>
</feature>
<dbReference type="GO" id="GO:0012505">
    <property type="term" value="C:endomembrane system"/>
    <property type="evidence" value="ECO:0007669"/>
    <property type="project" value="UniProtKB-SubCell"/>
</dbReference>
<dbReference type="PANTHER" id="PTHR23514:SF3">
    <property type="entry name" value="BYPASS OF STOP CODON PROTEIN 6"/>
    <property type="match status" value="1"/>
</dbReference>
<feature type="transmembrane region" description="Helical" evidence="8">
    <location>
        <begin position="188"/>
        <end position="206"/>
    </location>
</feature>
<sequence>MRSYNNPETVLLDVDADGETTSPATPVLESSPEPDPRTRRIVTVAQIGLGYSVACFGPYLAGLAAELGRPRGGLVWVTSTFGIGLVLAAIAGPAVLRLGAGRILRVALLAMCIGATAMALTPALPIAGAGSVLVGLGSAVVALTTPALLRGPGAARRLSIAVGVASAAGVAAPLAYGALESLGQPGRLALLLPVPVLLAGFAWRSVASSGEGPAARSRPSFGPSFLGWLRIVLAVGCEFCFVVWAVARLADTGVALGTASALGAVFGIGMAAGRFIAPRFVDRSWAVAAAAVTTMVGTALVYIGQDAATVAAGIAIASVGIAPLYPVMLARLVSTPGLTARHSASIGSLASGAAVLTAPTALGWLDSGIGLREAFLLPIPLMLLLLALAARRRDTDEAPDVMLTATRPR</sequence>
<keyword evidence="6 8" id="KW-0472">Membrane</keyword>
<gene>
    <name evidence="9" type="ORF">FAB82_16115</name>
</gene>